<comment type="caution">
    <text evidence="1">The sequence shown here is derived from an EMBL/GenBank/DDBJ whole genome shotgun (WGS) entry which is preliminary data.</text>
</comment>
<accession>A0A102KAR1</accession>
<protein>
    <submittedName>
        <fullName evidence="1">Uncharacterized protein</fullName>
    </submittedName>
</protein>
<dbReference type="EMBL" id="LOTN01000053">
    <property type="protein sequence ID" value="KUZ85011.1"/>
    <property type="molecule type" value="Genomic_DNA"/>
</dbReference>
<dbReference type="RefSeq" id="WP_059609914.1">
    <property type="nucleotide sequence ID" value="NZ_CP013370.1"/>
</dbReference>
<name>A0A102KAR1_9BURK</name>
<reference evidence="1 2" key="1">
    <citation type="submission" date="2015-11" db="EMBL/GenBank/DDBJ databases">
        <title>Expanding the genomic diversity of Burkholderia species for the development of highly accurate diagnostics.</title>
        <authorList>
            <person name="Sahl J."/>
            <person name="Keim P."/>
            <person name="Wagner D."/>
        </authorList>
    </citation>
    <scope>NUCLEOTIDE SEQUENCE [LARGE SCALE GENOMIC DNA]</scope>
    <source>
        <strain evidence="1 2">RF32-BP4</strain>
    </source>
</reference>
<dbReference type="Gene3D" id="3.40.50.10610">
    <property type="entry name" value="ABC-type transport auxiliary lipoprotein component"/>
    <property type="match status" value="1"/>
</dbReference>
<proteinExistence type="predicted"/>
<dbReference type="Proteomes" id="UP000065521">
    <property type="component" value="Unassembled WGS sequence"/>
</dbReference>
<organism evidence="1 2">
    <name type="scientific">Burkholderia ubonensis</name>
    <dbReference type="NCBI Taxonomy" id="101571"/>
    <lineage>
        <taxon>Bacteria</taxon>
        <taxon>Pseudomonadati</taxon>
        <taxon>Pseudomonadota</taxon>
        <taxon>Betaproteobacteria</taxon>
        <taxon>Burkholderiales</taxon>
        <taxon>Burkholderiaceae</taxon>
        <taxon>Burkholderia</taxon>
        <taxon>Burkholderia cepacia complex</taxon>
    </lineage>
</organism>
<dbReference type="AlphaFoldDB" id="A0A102KAR1"/>
<evidence type="ECO:0000313" key="2">
    <source>
        <dbReference type="Proteomes" id="UP000065521"/>
    </source>
</evidence>
<sequence length="208" mass="22026">MNESASPHAADKPARHGRTARRWWLALAAAGALLAGCAQVDSGPVSPFEANGGHSDLRMANTGWAVLPIENNTETANAGQRAASIVAGFLRAQGYTDVREYRAPGDDGMFVDWTGTDVGKAKKWATDNHLRYGLTGAVNEWRYKVGVDGEPAIGIALQIIDLQTGAVVWSGTASRTGWSRDAATSVAQGLVRQLLTPVVGSGERRARS</sequence>
<gene>
    <name evidence="1" type="ORF">WI38_24920</name>
</gene>
<evidence type="ECO:0000313" key="1">
    <source>
        <dbReference type="EMBL" id="KUZ85011.1"/>
    </source>
</evidence>